<evidence type="ECO:0000313" key="1">
    <source>
        <dbReference type="EMBL" id="SFV67266.1"/>
    </source>
</evidence>
<dbReference type="EMBL" id="FPHF01000095">
    <property type="protein sequence ID" value="SFV67266.1"/>
    <property type="molecule type" value="Genomic_DNA"/>
</dbReference>
<dbReference type="InterPro" id="IPR017945">
    <property type="entry name" value="DHBP_synth_RibB-like_a/b_dom"/>
</dbReference>
<organism evidence="1">
    <name type="scientific">hydrothermal vent metagenome</name>
    <dbReference type="NCBI Taxonomy" id="652676"/>
    <lineage>
        <taxon>unclassified sequences</taxon>
        <taxon>metagenomes</taxon>
        <taxon>ecological metagenomes</taxon>
    </lineage>
</organism>
<reference evidence="1" key="1">
    <citation type="submission" date="2016-10" db="EMBL/GenBank/DDBJ databases">
        <authorList>
            <person name="de Groot N.N."/>
        </authorList>
    </citation>
    <scope>NUCLEOTIDE SEQUENCE</scope>
</reference>
<sequence>MDKINSTSRLFSLESKVLLIQTDTTVGFLSQDESKLQSIKERASTKPFIKVYKSFKALKNAKQRVPSRQKRLIRRAKKTTFIVKSTSFRIAKDTLHSKLLTNITWNYSTSANERSKNFNRIFCEEKTDIIIEDKDSLYEGKSSKLYKINNIKKVRLR</sequence>
<proteinExistence type="predicted"/>
<name>A0A1W1CN74_9ZZZZ</name>
<gene>
    <name evidence="1" type="ORF">MNB_SM-4-203</name>
</gene>
<dbReference type="AlphaFoldDB" id="A0A1W1CN74"/>
<dbReference type="SUPFAM" id="SSF55821">
    <property type="entry name" value="YrdC/RibB"/>
    <property type="match status" value="1"/>
</dbReference>
<protein>
    <submittedName>
        <fullName evidence="1">TsaC protein (YrdC domain) required for threonylcarbamoyladenosine t(6)A37 modification in tRNA</fullName>
    </submittedName>
</protein>
<accession>A0A1W1CN74</accession>